<reference evidence="6 7" key="1">
    <citation type="submission" date="2021-12" db="EMBL/GenBank/DDBJ databases">
        <title>Discovery of the Pendulisporaceae a myxobacterial family with distinct sporulation behavior and unique specialized metabolism.</title>
        <authorList>
            <person name="Garcia R."/>
            <person name="Popoff A."/>
            <person name="Bader C.D."/>
            <person name="Loehr J."/>
            <person name="Walesch S."/>
            <person name="Walt C."/>
            <person name="Boldt J."/>
            <person name="Bunk B."/>
            <person name="Haeckl F.J.F.P.J."/>
            <person name="Gunesch A.P."/>
            <person name="Birkelbach J."/>
            <person name="Nuebel U."/>
            <person name="Pietschmann T."/>
            <person name="Bach T."/>
            <person name="Mueller R."/>
        </authorList>
    </citation>
    <scope>NUCLEOTIDE SEQUENCE [LARGE SCALE GENOMIC DNA]</scope>
    <source>
        <strain evidence="6 7">MSr11954</strain>
    </source>
</reference>
<dbReference type="InterPro" id="IPR036388">
    <property type="entry name" value="WH-like_DNA-bd_sf"/>
</dbReference>
<dbReference type="PROSITE" id="PS50110">
    <property type="entry name" value="RESPONSE_REGULATORY"/>
    <property type="match status" value="1"/>
</dbReference>
<dbReference type="InterPro" id="IPR016032">
    <property type="entry name" value="Sig_transdc_resp-reg_C-effctor"/>
</dbReference>
<keyword evidence="1 3" id="KW-0238">DNA-binding</keyword>
<dbReference type="Gene3D" id="1.10.10.10">
    <property type="entry name" value="Winged helix-like DNA-binding domain superfamily/Winged helix DNA-binding domain"/>
    <property type="match status" value="1"/>
</dbReference>
<evidence type="ECO:0000259" key="4">
    <source>
        <dbReference type="PROSITE" id="PS50110"/>
    </source>
</evidence>
<dbReference type="EMBL" id="CP089984">
    <property type="protein sequence ID" value="WXB19356.1"/>
    <property type="molecule type" value="Genomic_DNA"/>
</dbReference>
<dbReference type="RefSeq" id="WP_394828976.1">
    <property type="nucleotide sequence ID" value="NZ_CP089984.1"/>
</dbReference>
<evidence type="ECO:0000313" key="6">
    <source>
        <dbReference type="EMBL" id="WXB19356.1"/>
    </source>
</evidence>
<evidence type="ECO:0000313" key="7">
    <source>
        <dbReference type="Proteomes" id="UP001370348"/>
    </source>
</evidence>
<dbReference type="InterPro" id="IPR011006">
    <property type="entry name" value="CheY-like_superfamily"/>
</dbReference>
<dbReference type="PANTHER" id="PTHR48111">
    <property type="entry name" value="REGULATOR OF RPOS"/>
    <property type="match status" value="1"/>
</dbReference>
<evidence type="ECO:0000256" key="1">
    <source>
        <dbReference type="ARBA" id="ARBA00023125"/>
    </source>
</evidence>
<dbReference type="CDD" id="cd00383">
    <property type="entry name" value="trans_reg_C"/>
    <property type="match status" value="1"/>
</dbReference>
<name>A0ABZ2MA19_9BACT</name>
<keyword evidence="7" id="KW-1185">Reference proteome</keyword>
<proteinExistence type="predicted"/>
<dbReference type="Gene3D" id="3.40.50.2300">
    <property type="match status" value="1"/>
</dbReference>
<feature type="DNA-binding region" description="OmpR/PhoB-type" evidence="3">
    <location>
        <begin position="119"/>
        <end position="214"/>
    </location>
</feature>
<dbReference type="InterPro" id="IPR001789">
    <property type="entry name" value="Sig_transdc_resp-reg_receiver"/>
</dbReference>
<keyword evidence="2" id="KW-0597">Phosphoprotein</keyword>
<evidence type="ECO:0000256" key="3">
    <source>
        <dbReference type="PROSITE-ProRule" id="PRU01091"/>
    </source>
</evidence>
<dbReference type="InterPro" id="IPR001867">
    <property type="entry name" value="OmpR/PhoB-type_DNA-bd"/>
</dbReference>
<dbReference type="Gene3D" id="6.10.250.690">
    <property type="match status" value="1"/>
</dbReference>
<dbReference type="PANTHER" id="PTHR48111:SF36">
    <property type="entry name" value="TRANSCRIPTIONAL REGULATORY PROTEIN CUTR"/>
    <property type="match status" value="1"/>
</dbReference>
<dbReference type="Pfam" id="PF00486">
    <property type="entry name" value="Trans_reg_C"/>
    <property type="match status" value="1"/>
</dbReference>
<organism evidence="6 7">
    <name type="scientific">Pendulispora albinea</name>
    <dbReference type="NCBI Taxonomy" id="2741071"/>
    <lineage>
        <taxon>Bacteria</taxon>
        <taxon>Pseudomonadati</taxon>
        <taxon>Myxococcota</taxon>
        <taxon>Myxococcia</taxon>
        <taxon>Myxococcales</taxon>
        <taxon>Sorangiineae</taxon>
        <taxon>Pendulisporaceae</taxon>
        <taxon>Pendulispora</taxon>
    </lineage>
</organism>
<feature type="domain" description="OmpR/PhoB-type" evidence="5">
    <location>
        <begin position="119"/>
        <end position="214"/>
    </location>
</feature>
<dbReference type="SUPFAM" id="SSF46894">
    <property type="entry name" value="C-terminal effector domain of the bipartite response regulators"/>
    <property type="match status" value="1"/>
</dbReference>
<dbReference type="SMART" id="SM00448">
    <property type="entry name" value="REC"/>
    <property type="match status" value="1"/>
</dbReference>
<evidence type="ECO:0000256" key="2">
    <source>
        <dbReference type="PROSITE-ProRule" id="PRU00169"/>
    </source>
</evidence>
<gene>
    <name evidence="6" type="ORF">LZC94_19260</name>
</gene>
<dbReference type="Pfam" id="PF00072">
    <property type="entry name" value="Response_reg"/>
    <property type="match status" value="1"/>
</dbReference>
<protein>
    <submittedName>
        <fullName evidence="6">Response regulator transcription factor</fullName>
    </submittedName>
</protein>
<evidence type="ECO:0000259" key="5">
    <source>
        <dbReference type="PROSITE" id="PS51755"/>
    </source>
</evidence>
<dbReference type="Proteomes" id="UP001370348">
    <property type="component" value="Chromosome"/>
</dbReference>
<accession>A0ABZ2MA19</accession>
<dbReference type="InterPro" id="IPR039420">
    <property type="entry name" value="WalR-like"/>
</dbReference>
<feature type="modified residue" description="4-aspartylphosphate" evidence="2">
    <location>
        <position position="50"/>
    </location>
</feature>
<feature type="domain" description="Response regulatory" evidence="4">
    <location>
        <begin position="2"/>
        <end position="115"/>
    </location>
</feature>
<dbReference type="SMART" id="SM00862">
    <property type="entry name" value="Trans_reg_C"/>
    <property type="match status" value="1"/>
</dbReference>
<sequence length="216" mass="24052">MRVLVVEDDGKLGSLLSRVLASQGYAVTLARSVQETRARALRDVDLAIIDWMLPDGDGLEVCTMLRRDEFEGPILVLTARGETRDKVHALDLGADDYLTKPFELDELLARLRALTRRASRALDIGPLHIDVAKRYAFAGGRLLNLTAREFDLLLYLARRAGTPVSKSELLENVWDTEEIVINVVEVHVSRLRDKLGPEAALLETVRGHGYRVKSGP</sequence>
<dbReference type="PROSITE" id="PS51755">
    <property type="entry name" value="OMPR_PHOB"/>
    <property type="match status" value="1"/>
</dbReference>
<dbReference type="SUPFAM" id="SSF52172">
    <property type="entry name" value="CheY-like"/>
    <property type="match status" value="1"/>
</dbReference>